<proteinExistence type="predicted"/>
<evidence type="ECO:0000313" key="5">
    <source>
        <dbReference type="EMBL" id="MDO0822490.1"/>
    </source>
</evidence>
<keyword evidence="2" id="KW-0408">Iron</keyword>
<dbReference type="Gene3D" id="2.20.25.90">
    <property type="entry name" value="ADC-like domains"/>
    <property type="match status" value="1"/>
</dbReference>
<evidence type="ECO:0000313" key="6">
    <source>
        <dbReference type="Proteomes" id="UP001176021"/>
    </source>
</evidence>
<dbReference type="InterPro" id="IPR006963">
    <property type="entry name" value="Mopterin_OxRdtase_4Fe-4S_dom"/>
</dbReference>
<dbReference type="Gene3D" id="2.40.40.20">
    <property type="match status" value="1"/>
</dbReference>
<dbReference type="CDD" id="cd02766">
    <property type="entry name" value="MopB_3"/>
    <property type="match status" value="1"/>
</dbReference>
<dbReference type="Proteomes" id="UP001176021">
    <property type="component" value="Unassembled WGS sequence"/>
</dbReference>
<dbReference type="InterPro" id="IPR006656">
    <property type="entry name" value="Mopterin_OxRdtase"/>
</dbReference>
<dbReference type="Gene3D" id="3.30.2070.10">
    <property type="entry name" value="Formate dehydrogenase/DMSO reductase"/>
    <property type="match status" value="1"/>
</dbReference>
<reference evidence="5" key="1">
    <citation type="submission" date="2022-05" db="EMBL/GenBank/DDBJ databases">
        <title>Expanded diversity of anoxic marine methylotrophy in a Black Sea sulfate reducing microorganism.</title>
        <authorList>
            <person name="Fischer P.Q."/>
            <person name="Stams A.J.M."/>
            <person name="Villanueva L."/>
            <person name="Sousa D.Z."/>
        </authorList>
    </citation>
    <scope>NUCLEOTIDE SEQUENCE</scope>
    <source>
        <strain evidence="5">P130</strain>
    </source>
</reference>
<dbReference type="PROSITE" id="PS51669">
    <property type="entry name" value="4FE4S_MOW_BIS_MGD"/>
    <property type="match status" value="1"/>
</dbReference>
<dbReference type="Pfam" id="PF04879">
    <property type="entry name" value="Molybdop_Fe4S4"/>
    <property type="match status" value="1"/>
</dbReference>
<accession>A0ABT8QMX1</accession>
<protein>
    <submittedName>
        <fullName evidence="5">Molybdopterin-dependent oxidoreductase</fullName>
    </submittedName>
</protein>
<dbReference type="SUPFAM" id="SSF53706">
    <property type="entry name" value="Formate dehydrogenase/DMSO reductase, domains 1-3"/>
    <property type="match status" value="1"/>
</dbReference>
<dbReference type="Pfam" id="PF00384">
    <property type="entry name" value="Molybdopterin"/>
    <property type="match status" value="1"/>
</dbReference>
<dbReference type="PANTHER" id="PTHR43742:SF6">
    <property type="entry name" value="OXIDOREDUCTASE YYAE-RELATED"/>
    <property type="match status" value="1"/>
</dbReference>
<dbReference type="PANTHER" id="PTHR43742">
    <property type="entry name" value="TRIMETHYLAMINE-N-OXIDE REDUCTASE"/>
    <property type="match status" value="1"/>
</dbReference>
<keyword evidence="6" id="KW-1185">Reference proteome</keyword>
<keyword evidence="3" id="KW-0411">Iron-sulfur</keyword>
<dbReference type="InterPro" id="IPR050612">
    <property type="entry name" value="Prok_Mopterin_Oxidored"/>
</dbReference>
<name>A0ABT8QMX1_9FIRM</name>
<dbReference type="Gene3D" id="3.40.50.740">
    <property type="match status" value="1"/>
</dbReference>
<dbReference type="SMART" id="SM00926">
    <property type="entry name" value="Molybdop_Fe4S4"/>
    <property type="match status" value="1"/>
</dbReference>
<evidence type="ECO:0000256" key="2">
    <source>
        <dbReference type="ARBA" id="ARBA00023004"/>
    </source>
</evidence>
<comment type="caution">
    <text evidence="5">The sequence shown here is derived from an EMBL/GenBank/DDBJ whole genome shotgun (WGS) entry which is preliminary data.</text>
</comment>
<dbReference type="InterPro" id="IPR009010">
    <property type="entry name" value="Asp_de-COase-like_dom_sf"/>
</dbReference>
<gene>
    <name evidence="5" type="ORF">M8H41_06420</name>
</gene>
<dbReference type="EMBL" id="JAMJEV010000004">
    <property type="protein sequence ID" value="MDO0822490.1"/>
    <property type="molecule type" value="Genomic_DNA"/>
</dbReference>
<keyword evidence="1" id="KW-0479">Metal-binding</keyword>
<dbReference type="SUPFAM" id="SSF50692">
    <property type="entry name" value="ADC-like"/>
    <property type="match status" value="1"/>
</dbReference>
<organism evidence="5 6">
    <name type="scientific">Desulfosporosinus nitroreducens</name>
    <dbReference type="NCBI Taxonomy" id="2018668"/>
    <lineage>
        <taxon>Bacteria</taxon>
        <taxon>Bacillati</taxon>
        <taxon>Bacillota</taxon>
        <taxon>Clostridia</taxon>
        <taxon>Eubacteriales</taxon>
        <taxon>Desulfitobacteriaceae</taxon>
        <taxon>Desulfosporosinus</taxon>
    </lineage>
</organism>
<feature type="domain" description="4Fe-4S Mo/W bis-MGD-type" evidence="4">
    <location>
        <begin position="1"/>
        <end position="58"/>
    </location>
</feature>
<evidence type="ECO:0000259" key="4">
    <source>
        <dbReference type="PROSITE" id="PS51669"/>
    </source>
</evidence>
<evidence type="ECO:0000256" key="3">
    <source>
        <dbReference type="ARBA" id="ARBA00023014"/>
    </source>
</evidence>
<dbReference type="RefSeq" id="WP_301998941.1">
    <property type="nucleotide sequence ID" value="NZ_JAMJEV010000004.1"/>
</dbReference>
<dbReference type="Gene3D" id="3.40.228.10">
    <property type="entry name" value="Dimethylsulfoxide Reductase, domain 2"/>
    <property type="match status" value="1"/>
</dbReference>
<evidence type="ECO:0000256" key="1">
    <source>
        <dbReference type="ARBA" id="ARBA00022723"/>
    </source>
</evidence>
<sequence length="694" mass="77050">MEFHHNICPRNCYDTCSIISTTHKGVLISVDGNPDHDYTLGKLCPKALDDVKKVYSPQRIRYPMRQRGRYSGFWERISWDEALTLISEKILALKKTYESSLPLALNKYSGNFGVLHNAMEGLFTGIGATTRAIGSPCWSAGVEAQTYDFGTFFCSDPLDMAKANLIWLWGVNPAWTAVHQMPIIFDAIDRGAKVVCFDTHFSATAARAHQYVQVRPGTDGLLALGFAKVLLEENLIDPNLSCYTLGHEEFLYYLENEISLDNCSEITGVSISTIRELALEYGKTHPACIWAGFGLQRYTNGGQTLRAIDALGALAGHLGEQGGGIQYAQFQTWRFSGAIQNPAHPFNISSDTDHPSIDSLTQNQKQTDRLLNINRFSEKALNCTDPPVKMLWISGRNPLSQDGNLQQWKKLINQLDLIVVNDLFHSKSSEAADLFLPITTHYEHWDLNAGYWHYWVGVNEPAILPIGESRSDLQIAWDVSAKLNELEPGSCTFPTSGDEKETLLRELGPQMLDILGLKKPEEILNAPVRANFPSTAWENRIFATPSGRYEFFSSQASNARLSPLPIFVPPLNPSIDAPLRLLTPHHYSTINSQVYASGADNPDYVLHLAPELAQRHNLAVGDRAQIWNKSGLLEVVIQPLLGISPDTVIIFQEQVEGSSPLNCLIGTPLTDMGQLILGAPGFALNETFVNLRKL</sequence>